<accession>A0A7S3EVH2</accession>
<name>A0A7S3EVH2_9EUKA</name>
<dbReference type="AlphaFoldDB" id="A0A7S3EVH2"/>
<protein>
    <submittedName>
        <fullName evidence="2">Uncharacterized protein</fullName>
    </submittedName>
</protein>
<evidence type="ECO:0000313" key="2">
    <source>
        <dbReference type="EMBL" id="CAE0110221.1"/>
    </source>
</evidence>
<sequence>MVLALRGTLASVTLAEYIQELNKQNSTCSACNQISRTLDREALGSKLVNSWKTSTAAKRSKELKKTLKRACGAISSMDIGQSKNTGLGSTFVDLLDLKKKGLEKMFENMQTGPAVTMKVQTLCELIVSERASELVERMEAWRVAGKKRRIVDFRFNTDSRLCSGGILSVCNDVFTEERTGDGKHSKKTSKPQNADDDDDDHDEL</sequence>
<reference evidence="2" key="1">
    <citation type="submission" date="2021-01" db="EMBL/GenBank/DDBJ databases">
        <authorList>
            <person name="Corre E."/>
            <person name="Pelletier E."/>
            <person name="Niang G."/>
            <person name="Scheremetjew M."/>
            <person name="Finn R."/>
            <person name="Kale V."/>
            <person name="Holt S."/>
            <person name="Cochrane G."/>
            <person name="Meng A."/>
            <person name="Brown T."/>
            <person name="Cohen L."/>
        </authorList>
    </citation>
    <scope>NUCLEOTIDE SEQUENCE</scope>
    <source>
        <strain evidence="2">CCMP281</strain>
    </source>
</reference>
<evidence type="ECO:0000256" key="1">
    <source>
        <dbReference type="SAM" id="MobiDB-lite"/>
    </source>
</evidence>
<feature type="compositionally biased region" description="Acidic residues" evidence="1">
    <location>
        <begin position="194"/>
        <end position="204"/>
    </location>
</feature>
<feature type="region of interest" description="Disordered" evidence="1">
    <location>
        <begin position="177"/>
        <end position="204"/>
    </location>
</feature>
<gene>
    <name evidence="2" type="ORF">HERI1096_LOCUS10881</name>
</gene>
<proteinExistence type="predicted"/>
<dbReference type="EMBL" id="HBHX01019545">
    <property type="protein sequence ID" value="CAE0110221.1"/>
    <property type="molecule type" value="Transcribed_RNA"/>
</dbReference>
<organism evidence="2">
    <name type="scientific">Haptolina ericina</name>
    <dbReference type="NCBI Taxonomy" id="156174"/>
    <lineage>
        <taxon>Eukaryota</taxon>
        <taxon>Haptista</taxon>
        <taxon>Haptophyta</taxon>
        <taxon>Prymnesiophyceae</taxon>
        <taxon>Prymnesiales</taxon>
        <taxon>Prymnesiaceae</taxon>
        <taxon>Haptolina</taxon>
    </lineage>
</organism>